<sequence length="76" mass="8780">MVPLPACLECNTTVKSMKQWDAKSHYEIKHGQTYNQMNPGFRRERVASLITSLQRQQLMIRGVTDDNKKVLLVDSM</sequence>
<accession>A0A7J7JJG8</accession>
<name>A0A7J7JJG8_BUGNE</name>
<gene>
    <name evidence="1" type="ORF">EB796_015204</name>
</gene>
<dbReference type="Proteomes" id="UP000593567">
    <property type="component" value="Unassembled WGS sequence"/>
</dbReference>
<organism evidence="1 2">
    <name type="scientific">Bugula neritina</name>
    <name type="common">Brown bryozoan</name>
    <name type="synonym">Sertularia neritina</name>
    <dbReference type="NCBI Taxonomy" id="10212"/>
    <lineage>
        <taxon>Eukaryota</taxon>
        <taxon>Metazoa</taxon>
        <taxon>Spiralia</taxon>
        <taxon>Lophotrochozoa</taxon>
        <taxon>Bryozoa</taxon>
        <taxon>Gymnolaemata</taxon>
        <taxon>Cheilostomatida</taxon>
        <taxon>Flustrina</taxon>
        <taxon>Buguloidea</taxon>
        <taxon>Bugulidae</taxon>
        <taxon>Bugula</taxon>
    </lineage>
</organism>
<dbReference type="AlphaFoldDB" id="A0A7J7JJG8"/>
<protein>
    <submittedName>
        <fullName evidence="1">Uncharacterized protein</fullName>
    </submittedName>
</protein>
<evidence type="ECO:0000313" key="1">
    <source>
        <dbReference type="EMBL" id="KAF6026489.1"/>
    </source>
</evidence>
<comment type="caution">
    <text evidence="1">The sequence shown here is derived from an EMBL/GenBank/DDBJ whole genome shotgun (WGS) entry which is preliminary data.</text>
</comment>
<keyword evidence="2" id="KW-1185">Reference proteome</keyword>
<proteinExistence type="predicted"/>
<evidence type="ECO:0000313" key="2">
    <source>
        <dbReference type="Proteomes" id="UP000593567"/>
    </source>
</evidence>
<dbReference type="EMBL" id="VXIV02002269">
    <property type="protein sequence ID" value="KAF6026489.1"/>
    <property type="molecule type" value="Genomic_DNA"/>
</dbReference>
<reference evidence="1" key="1">
    <citation type="submission" date="2020-06" db="EMBL/GenBank/DDBJ databases">
        <title>Draft genome of Bugula neritina, a colonial animal packing powerful symbionts and potential medicines.</title>
        <authorList>
            <person name="Rayko M."/>
        </authorList>
    </citation>
    <scope>NUCLEOTIDE SEQUENCE [LARGE SCALE GENOMIC DNA]</scope>
    <source>
        <strain evidence="1">Kwan_BN1</strain>
    </source>
</reference>